<dbReference type="RefSeq" id="WP_183665761.1">
    <property type="nucleotide sequence ID" value="NZ_JACHXN010000047.1"/>
</dbReference>
<proteinExistence type="predicted"/>
<dbReference type="EMBL" id="JACHXN010000047">
    <property type="protein sequence ID" value="MBB3149870.1"/>
    <property type="molecule type" value="Genomic_DNA"/>
</dbReference>
<keyword evidence="1" id="KW-1133">Transmembrane helix</keyword>
<name>A0A839ULW6_9HYPH</name>
<keyword evidence="1" id="KW-0812">Transmembrane</keyword>
<keyword evidence="3" id="KW-1185">Reference proteome</keyword>
<sequence>MKTTQKPDDNQKLAVKLQSAVLGYVVAAIIGAIFFILIGYLIYSIPTSHDGVVRLQVWMSAPWTYRVPHWMFLGVAIGLGLRYLSTNKE</sequence>
<comment type="caution">
    <text evidence="2">The sequence shown here is derived from an EMBL/GenBank/DDBJ whole genome shotgun (WGS) entry which is preliminary data.</text>
</comment>
<evidence type="ECO:0000256" key="1">
    <source>
        <dbReference type="SAM" id="Phobius"/>
    </source>
</evidence>
<dbReference type="AlphaFoldDB" id="A0A839ULW6"/>
<reference evidence="2 3" key="1">
    <citation type="submission" date="2020-08" db="EMBL/GenBank/DDBJ databases">
        <title>Genomic Encyclopedia of Type Strains, Phase III (KMG-III): the genomes of soil and plant-associated and newly described type strains.</title>
        <authorList>
            <person name="Whitman W."/>
        </authorList>
    </citation>
    <scope>NUCLEOTIDE SEQUENCE [LARGE SCALE GENOMIC DNA]</scope>
    <source>
        <strain evidence="2 3">CECT 7015</strain>
    </source>
</reference>
<feature type="transmembrane region" description="Helical" evidence="1">
    <location>
        <begin position="63"/>
        <end position="84"/>
    </location>
</feature>
<feature type="transmembrane region" description="Helical" evidence="1">
    <location>
        <begin position="21"/>
        <end position="43"/>
    </location>
</feature>
<evidence type="ECO:0000313" key="2">
    <source>
        <dbReference type="EMBL" id="MBB3149870.1"/>
    </source>
</evidence>
<keyword evidence="1" id="KW-0472">Membrane</keyword>
<dbReference type="Proteomes" id="UP000554520">
    <property type="component" value="Unassembled WGS sequence"/>
</dbReference>
<protein>
    <submittedName>
        <fullName evidence="2">Putative membrane-anchored protein</fullName>
    </submittedName>
</protein>
<gene>
    <name evidence="2" type="ORF">FHS21_006327</name>
</gene>
<accession>A0A839ULW6</accession>
<evidence type="ECO:0000313" key="3">
    <source>
        <dbReference type="Proteomes" id="UP000554520"/>
    </source>
</evidence>
<organism evidence="2 3">
    <name type="scientific">Phyllobacterium trifolii</name>
    <dbReference type="NCBI Taxonomy" id="300193"/>
    <lineage>
        <taxon>Bacteria</taxon>
        <taxon>Pseudomonadati</taxon>
        <taxon>Pseudomonadota</taxon>
        <taxon>Alphaproteobacteria</taxon>
        <taxon>Hyphomicrobiales</taxon>
        <taxon>Phyllobacteriaceae</taxon>
        <taxon>Phyllobacterium</taxon>
    </lineage>
</organism>